<proteinExistence type="predicted"/>
<gene>
    <name evidence="1" type="ORF">GOQ09_17170</name>
</gene>
<accession>A0A6I6HK02</accession>
<protein>
    <submittedName>
        <fullName evidence="1">Uncharacterized protein</fullName>
    </submittedName>
</protein>
<organism evidence="1 2">
    <name type="scientific">Variovorax paradoxus</name>
    <dbReference type="NCBI Taxonomy" id="34073"/>
    <lineage>
        <taxon>Bacteria</taxon>
        <taxon>Pseudomonadati</taxon>
        <taxon>Pseudomonadota</taxon>
        <taxon>Betaproteobacteria</taxon>
        <taxon>Burkholderiales</taxon>
        <taxon>Comamonadaceae</taxon>
        <taxon>Variovorax</taxon>
    </lineage>
</organism>
<evidence type="ECO:0000313" key="2">
    <source>
        <dbReference type="Proteomes" id="UP000425817"/>
    </source>
</evidence>
<evidence type="ECO:0000313" key="1">
    <source>
        <dbReference type="EMBL" id="QGW83199.1"/>
    </source>
</evidence>
<reference evidence="1 2" key="1">
    <citation type="submission" date="2019-12" db="EMBL/GenBank/DDBJ databases">
        <title>Hybrid Genome Assemblies of two High G+C Isolates from Undergraduate Microbiology Courses.</title>
        <authorList>
            <person name="Ne Ville C.J."/>
            <person name="Enright D."/>
            <person name="Hernandez I."/>
            <person name="Dodsworth J."/>
            <person name="Orwin P.M."/>
        </authorList>
    </citation>
    <scope>NUCLEOTIDE SEQUENCE [LARGE SCALE GENOMIC DNA]</scope>
    <source>
        <strain evidence="1 2">CSUSB</strain>
    </source>
</reference>
<name>A0A6I6HK02_VARPD</name>
<dbReference type="Proteomes" id="UP000425817">
    <property type="component" value="Chromosome"/>
</dbReference>
<dbReference type="AlphaFoldDB" id="A0A6I6HK02"/>
<dbReference type="EMBL" id="CP046622">
    <property type="protein sequence ID" value="QGW83199.1"/>
    <property type="molecule type" value="Genomic_DNA"/>
</dbReference>
<sequence>MIEEDRSDDAVDNFENAEGPVKAWKARSISEGYEEKKLTFSDKDRKNRLMDLRVMAYREFNSIDIDDNDAVQAIDLKYVTLNQIFLFLARKGVLHGWF</sequence>